<evidence type="ECO:0000313" key="2">
    <source>
        <dbReference type="EMBL" id="KAF4975075.1"/>
    </source>
</evidence>
<dbReference type="AlphaFoldDB" id="A0A8H4XHU4"/>
<feature type="compositionally biased region" description="Basic and acidic residues" evidence="1">
    <location>
        <begin position="156"/>
        <end position="194"/>
    </location>
</feature>
<feature type="compositionally biased region" description="Polar residues" evidence="1">
    <location>
        <begin position="29"/>
        <end position="38"/>
    </location>
</feature>
<sequence>MAPTAPLKGEANTRQRAKQIQRMHDSHSSKGALSNASKIRTEDLKVASLLEPHWHLVGDNDEAFPHEWAINSRSLSSVLTSFRKNAKELLNKVPSDDAEGDGESENEGATNAQPRNEEAPAIPPPPPANPATVDRTAEARSDTSPVPVESSLGIEPRAEKIAEQLLDKRESSQGVANRHEILDRLDEGPPRDPNYRQQSPSAGWSPSRQSMYRQSPDASLQRLSLNDACYDDNSEPTVGVQRLPGRVGSRVRLFELAPEPDENRYKPLVQPTSVPDAKPTSIPDAKSIYEAAIRERDKELKELGSKNSWLEARTKRLIDEPKASKPRDAELAETDAIIDAVKAKGIERARLEERVRAERHSLMERLPVEMHSRLEERWPMENAMDKKAGNPSKLKAKGSARDEADGLDGGEDGILTTENVRRFWALRKRAKQG</sequence>
<dbReference type="Proteomes" id="UP000635477">
    <property type="component" value="Unassembled WGS sequence"/>
</dbReference>
<name>A0A8H4XHU4_9HYPO</name>
<organism evidence="2 3">
    <name type="scientific">Fusarium zealandicum</name>
    <dbReference type="NCBI Taxonomy" id="1053134"/>
    <lineage>
        <taxon>Eukaryota</taxon>
        <taxon>Fungi</taxon>
        <taxon>Dikarya</taxon>
        <taxon>Ascomycota</taxon>
        <taxon>Pezizomycotina</taxon>
        <taxon>Sordariomycetes</taxon>
        <taxon>Hypocreomycetidae</taxon>
        <taxon>Hypocreales</taxon>
        <taxon>Nectriaceae</taxon>
        <taxon>Fusarium</taxon>
        <taxon>Fusarium staphyleae species complex</taxon>
    </lineage>
</organism>
<keyword evidence="3" id="KW-1185">Reference proteome</keyword>
<feature type="compositionally biased region" description="Acidic residues" evidence="1">
    <location>
        <begin position="96"/>
        <end position="106"/>
    </location>
</feature>
<evidence type="ECO:0000313" key="3">
    <source>
        <dbReference type="Proteomes" id="UP000635477"/>
    </source>
</evidence>
<protein>
    <submittedName>
        <fullName evidence="2">Uncharacterized protein</fullName>
    </submittedName>
</protein>
<feature type="compositionally biased region" description="Polar residues" evidence="1">
    <location>
        <begin position="195"/>
        <end position="219"/>
    </location>
</feature>
<comment type="caution">
    <text evidence="2">The sequence shown here is derived from an EMBL/GenBank/DDBJ whole genome shotgun (WGS) entry which is preliminary data.</text>
</comment>
<reference evidence="2" key="2">
    <citation type="submission" date="2020-05" db="EMBL/GenBank/DDBJ databases">
        <authorList>
            <person name="Kim H.-S."/>
            <person name="Proctor R.H."/>
            <person name="Brown D.W."/>
        </authorList>
    </citation>
    <scope>NUCLEOTIDE SEQUENCE</scope>
    <source>
        <strain evidence="2">NRRL 22465</strain>
    </source>
</reference>
<accession>A0A8H4XHU4</accession>
<gene>
    <name evidence="2" type="ORF">FZEAL_8097</name>
</gene>
<feature type="region of interest" description="Disordered" evidence="1">
    <location>
        <begin position="380"/>
        <end position="413"/>
    </location>
</feature>
<dbReference type="EMBL" id="JABEYC010000677">
    <property type="protein sequence ID" value="KAF4975075.1"/>
    <property type="molecule type" value="Genomic_DNA"/>
</dbReference>
<evidence type="ECO:0000256" key="1">
    <source>
        <dbReference type="SAM" id="MobiDB-lite"/>
    </source>
</evidence>
<feature type="region of interest" description="Disordered" evidence="1">
    <location>
        <begin position="90"/>
        <end position="219"/>
    </location>
</feature>
<feature type="region of interest" description="Disordered" evidence="1">
    <location>
        <begin position="1"/>
        <end position="38"/>
    </location>
</feature>
<feature type="region of interest" description="Disordered" evidence="1">
    <location>
        <begin position="262"/>
        <end position="283"/>
    </location>
</feature>
<reference evidence="2" key="1">
    <citation type="journal article" date="2020" name="BMC Genomics">
        <title>Correction to: Identification and distribution of gene clusters required for synthesis of sphingolipid metabolism inhibitors in diverse species of the filamentous fungus Fusarium.</title>
        <authorList>
            <person name="Kim H.S."/>
            <person name="Lohmar J.M."/>
            <person name="Busman M."/>
            <person name="Brown D.W."/>
            <person name="Naumann T.A."/>
            <person name="Divon H.H."/>
            <person name="Lysoe E."/>
            <person name="Uhlig S."/>
            <person name="Proctor R.H."/>
        </authorList>
    </citation>
    <scope>NUCLEOTIDE SEQUENCE</scope>
    <source>
        <strain evidence="2">NRRL 22465</strain>
    </source>
</reference>
<proteinExistence type="predicted"/>